<feature type="region of interest" description="Disordered" evidence="4">
    <location>
        <begin position="1"/>
        <end position="38"/>
    </location>
</feature>
<evidence type="ECO:0008006" key="8">
    <source>
        <dbReference type="Google" id="ProtNLM"/>
    </source>
</evidence>
<organism evidence="6 7">
    <name type="scientific">Clohesyomyces aquaticus</name>
    <dbReference type="NCBI Taxonomy" id="1231657"/>
    <lineage>
        <taxon>Eukaryota</taxon>
        <taxon>Fungi</taxon>
        <taxon>Dikarya</taxon>
        <taxon>Ascomycota</taxon>
        <taxon>Pezizomycotina</taxon>
        <taxon>Dothideomycetes</taxon>
        <taxon>Pleosporomycetidae</taxon>
        <taxon>Pleosporales</taxon>
        <taxon>Lindgomycetaceae</taxon>
        <taxon>Clohesyomyces</taxon>
    </lineage>
</organism>
<evidence type="ECO:0000313" key="7">
    <source>
        <dbReference type="Proteomes" id="UP000193144"/>
    </source>
</evidence>
<sequence>MTAEQKYDSLRTLEDHHSDSDTEVGDGDWEPEHQAPPRRRRKGVWATVKAYWWIVDTVLLVIILGLLVERIPASVWRKVGYKESHFLQFGADITGFAPKFSQQIKKFDPDERFAPANASAFWDKDTQDAWLSIVPKGLGYVHVHNTSQYSYLPHPLHDYPNKTVFTTSMTHQLHCLYTILDAYSTLYTAATALPPKSAEIEFPWHVTHCFDYIRQGIMCAGDVALEGAETTFPPDPETGERGGSDGWDARHVCRDYGQVVRYLEGVAADQEKWI</sequence>
<evidence type="ECO:0000256" key="2">
    <source>
        <dbReference type="ARBA" id="ARBA00023002"/>
    </source>
</evidence>
<keyword evidence="5" id="KW-0812">Transmembrane</keyword>
<dbReference type="GO" id="GO:0043386">
    <property type="term" value="P:mycotoxin biosynthetic process"/>
    <property type="evidence" value="ECO:0007669"/>
    <property type="project" value="InterPro"/>
</dbReference>
<comment type="caution">
    <text evidence="6">The sequence shown here is derived from an EMBL/GenBank/DDBJ whole genome shotgun (WGS) entry which is preliminary data.</text>
</comment>
<dbReference type="Proteomes" id="UP000193144">
    <property type="component" value="Unassembled WGS sequence"/>
</dbReference>
<evidence type="ECO:0000256" key="4">
    <source>
        <dbReference type="SAM" id="MobiDB-lite"/>
    </source>
</evidence>
<proteinExistence type="inferred from homology"/>
<dbReference type="STRING" id="1231657.A0A1Y2A5S1"/>
<dbReference type="Pfam" id="PF11807">
    <property type="entry name" value="UstYa"/>
    <property type="match status" value="1"/>
</dbReference>
<gene>
    <name evidence="6" type="ORF">BCR34DRAFT_583415</name>
</gene>
<comment type="pathway">
    <text evidence="1">Mycotoxin biosynthesis.</text>
</comment>
<dbReference type="InterPro" id="IPR021765">
    <property type="entry name" value="UstYa-like"/>
</dbReference>
<feature type="transmembrane region" description="Helical" evidence="5">
    <location>
        <begin position="50"/>
        <end position="68"/>
    </location>
</feature>
<dbReference type="EMBL" id="MCFA01000010">
    <property type="protein sequence ID" value="ORY17852.1"/>
    <property type="molecule type" value="Genomic_DNA"/>
</dbReference>
<evidence type="ECO:0000256" key="5">
    <source>
        <dbReference type="SAM" id="Phobius"/>
    </source>
</evidence>
<keyword evidence="5" id="KW-1133">Transmembrane helix</keyword>
<dbReference type="PANTHER" id="PTHR33365">
    <property type="entry name" value="YALI0B05434P"/>
    <property type="match status" value="1"/>
</dbReference>
<comment type="similarity">
    <text evidence="3">Belongs to the ustYa family.</text>
</comment>
<protein>
    <recommendedName>
        <fullName evidence="8">Oxidase ustYa</fullName>
    </recommendedName>
</protein>
<accession>A0A1Y2A5S1</accession>
<evidence type="ECO:0000313" key="6">
    <source>
        <dbReference type="EMBL" id="ORY17852.1"/>
    </source>
</evidence>
<keyword evidence="5" id="KW-0472">Membrane</keyword>
<dbReference type="PANTHER" id="PTHR33365:SF11">
    <property type="entry name" value="TAT PATHWAY SIGNAL SEQUENCE"/>
    <property type="match status" value="1"/>
</dbReference>
<keyword evidence="2" id="KW-0560">Oxidoreductase</keyword>
<dbReference type="AlphaFoldDB" id="A0A1Y2A5S1"/>
<evidence type="ECO:0000256" key="1">
    <source>
        <dbReference type="ARBA" id="ARBA00004685"/>
    </source>
</evidence>
<feature type="compositionally biased region" description="Basic and acidic residues" evidence="4">
    <location>
        <begin position="1"/>
        <end position="20"/>
    </location>
</feature>
<name>A0A1Y2A5S1_9PLEO</name>
<keyword evidence="7" id="KW-1185">Reference proteome</keyword>
<dbReference type="OrthoDB" id="3687641at2759"/>
<reference evidence="6 7" key="1">
    <citation type="submission" date="2016-07" db="EMBL/GenBank/DDBJ databases">
        <title>Pervasive Adenine N6-methylation of Active Genes in Fungi.</title>
        <authorList>
            <consortium name="DOE Joint Genome Institute"/>
            <person name="Mondo S.J."/>
            <person name="Dannebaum R.O."/>
            <person name="Kuo R.C."/>
            <person name="Labutti K."/>
            <person name="Haridas S."/>
            <person name="Kuo A."/>
            <person name="Salamov A."/>
            <person name="Ahrendt S.R."/>
            <person name="Lipzen A."/>
            <person name="Sullivan W."/>
            <person name="Andreopoulos W.B."/>
            <person name="Clum A."/>
            <person name="Lindquist E."/>
            <person name="Daum C."/>
            <person name="Ramamoorthy G.K."/>
            <person name="Gryganskyi A."/>
            <person name="Culley D."/>
            <person name="Magnuson J.K."/>
            <person name="James T.Y."/>
            <person name="O'Malley M.A."/>
            <person name="Stajich J.E."/>
            <person name="Spatafora J.W."/>
            <person name="Visel A."/>
            <person name="Grigoriev I.V."/>
        </authorList>
    </citation>
    <scope>NUCLEOTIDE SEQUENCE [LARGE SCALE GENOMIC DNA]</scope>
    <source>
        <strain evidence="6 7">CBS 115471</strain>
    </source>
</reference>
<dbReference type="GO" id="GO:0016491">
    <property type="term" value="F:oxidoreductase activity"/>
    <property type="evidence" value="ECO:0007669"/>
    <property type="project" value="UniProtKB-KW"/>
</dbReference>
<evidence type="ECO:0000256" key="3">
    <source>
        <dbReference type="ARBA" id="ARBA00035112"/>
    </source>
</evidence>